<evidence type="ECO:0000256" key="8">
    <source>
        <dbReference type="ARBA" id="ARBA00023146"/>
    </source>
</evidence>
<dbReference type="NCBIfam" id="TIGR00467">
    <property type="entry name" value="lysS_arch"/>
    <property type="match status" value="1"/>
</dbReference>
<evidence type="ECO:0000256" key="2">
    <source>
        <dbReference type="ARBA" id="ARBA00005594"/>
    </source>
</evidence>
<evidence type="ECO:0000256" key="9">
    <source>
        <dbReference type="ARBA" id="ARBA00048573"/>
    </source>
</evidence>
<gene>
    <name evidence="10 11" type="primary">lysS</name>
    <name evidence="11" type="ORF">CPBP_00299</name>
</gene>
<dbReference type="Gene3D" id="3.40.50.620">
    <property type="entry name" value="HUPs"/>
    <property type="match status" value="1"/>
</dbReference>
<protein>
    <recommendedName>
        <fullName evidence="10">Lysine--tRNA ligase</fullName>
        <ecNumber evidence="10">6.1.1.6</ecNumber>
    </recommendedName>
    <alternativeName>
        <fullName evidence="10">Lysyl-tRNA synthetase</fullName>
        <shortName evidence="10">LysRS</shortName>
    </alternativeName>
</protein>
<dbReference type="InterPro" id="IPR002904">
    <property type="entry name" value="Lys-tRNA-ligase"/>
</dbReference>
<feature type="short sequence motif" description="'HIGH' region" evidence="10">
    <location>
        <begin position="39"/>
        <end position="47"/>
    </location>
</feature>
<evidence type="ECO:0000256" key="5">
    <source>
        <dbReference type="ARBA" id="ARBA00022741"/>
    </source>
</evidence>
<dbReference type="GO" id="GO:0004824">
    <property type="term" value="F:lysine-tRNA ligase activity"/>
    <property type="evidence" value="ECO:0007669"/>
    <property type="project" value="UniProtKB-UniRule"/>
</dbReference>
<evidence type="ECO:0000256" key="6">
    <source>
        <dbReference type="ARBA" id="ARBA00022840"/>
    </source>
</evidence>
<comment type="similarity">
    <text evidence="2 10">Belongs to the class-I aminoacyl-tRNA synthetase family.</text>
</comment>
<dbReference type="RefSeq" id="WP_350332289.1">
    <property type="nucleotide sequence ID" value="NZ_CP054719.1"/>
</dbReference>
<dbReference type="GO" id="GO:0006430">
    <property type="term" value="P:lysyl-tRNA aminoacylation"/>
    <property type="evidence" value="ECO:0007669"/>
    <property type="project" value="UniProtKB-UniRule"/>
</dbReference>
<feature type="short sequence motif" description="'KMSKS' region" evidence="10">
    <location>
        <begin position="286"/>
        <end position="290"/>
    </location>
</feature>
<dbReference type="GO" id="GO:0005524">
    <property type="term" value="F:ATP binding"/>
    <property type="evidence" value="ECO:0007669"/>
    <property type="project" value="UniProtKB-UniRule"/>
</dbReference>
<dbReference type="Gene3D" id="1.10.10.350">
    <property type="match status" value="1"/>
</dbReference>
<dbReference type="InterPro" id="IPR014729">
    <property type="entry name" value="Rossmann-like_a/b/a_fold"/>
</dbReference>
<sequence>MSQIIGRSWPFIEAQKLVERYRQAPPKKGYVLFETGYGPSGLPHIGTFGEVARTTMVRHAFEQLSDIPTKLFSFSDDMDGLRKVPDNIPNKELVAKHLGKPLTKVPDPFEKFNSFGEHNNAMLQSFLDSFGFQYEFQSSTHYYTNGLFDEKLQAVLNNYDAIMDIMLPSLGAERQATYSPFLPVCTRTGVVLQVPMIERNSSKGTIVYLDPETNEKIEVSIFGGACKLQWKVDWAMRWAALGVDYEMAGKDLIDSVKLASKIVRVLGGQAPEGFNYELFLDGEGQKISKSKGNGLTMEDWLTYAPHESLALYMFQSPKSAKKLHFDVIPRQVDDYLTWIEKYQTQSPEERVDNPVWHIYAGNPPKPENGPSFNMLLNLAGVCNTEDKAVLWQFLTRYNKELTPEKAPFTDRLMAYAIQYYKDFIVPAKQYRNAADFEVDVLNELANTLETMLADATAEDIQFQVYEIGKKYPFEDLKAWFKVLYEVLLGQEQGPRMGSFFALYGLKESVKLIRDAVSR</sequence>
<dbReference type="InterPro" id="IPR008925">
    <property type="entry name" value="aa_tRNA-synth_I_cd-bd_sf"/>
</dbReference>
<proteinExistence type="inferred from homology"/>
<comment type="subcellular location">
    <subcellularLocation>
        <location evidence="1 10">Cytoplasm</location>
    </subcellularLocation>
</comment>
<keyword evidence="4 10" id="KW-0436">Ligase</keyword>
<evidence type="ECO:0000256" key="4">
    <source>
        <dbReference type="ARBA" id="ARBA00022598"/>
    </source>
</evidence>
<dbReference type="SUPFAM" id="SSF52374">
    <property type="entry name" value="Nucleotidylyl transferase"/>
    <property type="match status" value="1"/>
</dbReference>
<evidence type="ECO:0000256" key="1">
    <source>
        <dbReference type="ARBA" id="ARBA00004496"/>
    </source>
</evidence>
<keyword evidence="8 10" id="KW-0030">Aminoacyl-tRNA synthetase</keyword>
<reference evidence="11 12" key="1">
    <citation type="submission" date="2020-06" db="EMBL/GenBank/DDBJ databases">
        <title>The endosymbiont of the kinetoplastid Bodo saltans is a Paracaedibacter-like alpha-proteobacterium possessing a putative toxin-antitoxin system.</title>
        <authorList>
            <person name="Midha S."/>
            <person name="Rigden D.J."/>
            <person name="Siozios S."/>
            <person name="Hurst G.D.D."/>
            <person name="Jackson A.P."/>
        </authorList>
    </citation>
    <scope>NUCLEOTIDE SEQUENCE [LARGE SCALE GENOMIC DNA]</scope>
    <source>
        <strain evidence="11">Lake Konstanz</strain>
    </source>
</reference>
<keyword evidence="5 10" id="KW-0547">Nucleotide-binding</keyword>
<evidence type="ECO:0000256" key="3">
    <source>
        <dbReference type="ARBA" id="ARBA00022490"/>
    </source>
</evidence>
<evidence type="ECO:0000313" key="12">
    <source>
        <dbReference type="Proteomes" id="UP000594001"/>
    </source>
</evidence>
<keyword evidence="12" id="KW-1185">Reference proteome</keyword>
<keyword evidence="6 10" id="KW-0067">ATP-binding</keyword>
<dbReference type="KEGG" id="pbal:CPBP_00299"/>
<dbReference type="Pfam" id="PF01921">
    <property type="entry name" value="tRNA-synt_1f"/>
    <property type="match status" value="1"/>
</dbReference>
<keyword evidence="3 10" id="KW-0963">Cytoplasm</keyword>
<keyword evidence="7 10" id="KW-0648">Protein biosynthesis</keyword>
<dbReference type="PROSITE" id="PS00178">
    <property type="entry name" value="AA_TRNA_LIGASE_I"/>
    <property type="match status" value="1"/>
</dbReference>
<dbReference type="GO" id="GO:0000049">
    <property type="term" value="F:tRNA binding"/>
    <property type="evidence" value="ECO:0007669"/>
    <property type="project" value="InterPro"/>
</dbReference>
<evidence type="ECO:0000256" key="7">
    <source>
        <dbReference type="ARBA" id="ARBA00022917"/>
    </source>
</evidence>
<evidence type="ECO:0000256" key="10">
    <source>
        <dbReference type="HAMAP-Rule" id="MF_00177"/>
    </source>
</evidence>
<accession>A0A7L9RSE9</accession>
<dbReference type="AlphaFoldDB" id="A0A7L9RSE9"/>
<dbReference type="NCBIfam" id="NF001968">
    <property type="entry name" value="PRK00750.1-2"/>
    <property type="match status" value="1"/>
</dbReference>
<comment type="catalytic activity">
    <reaction evidence="9 10">
        <text>tRNA(Lys) + L-lysine + ATP = L-lysyl-tRNA(Lys) + AMP + diphosphate</text>
        <dbReference type="Rhea" id="RHEA:20792"/>
        <dbReference type="Rhea" id="RHEA-COMP:9696"/>
        <dbReference type="Rhea" id="RHEA-COMP:9697"/>
        <dbReference type="ChEBI" id="CHEBI:30616"/>
        <dbReference type="ChEBI" id="CHEBI:32551"/>
        <dbReference type="ChEBI" id="CHEBI:33019"/>
        <dbReference type="ChEBI" id="CHEBI:78442"/>
        <dbReference type="ChEBI" id="CHEBI:78529"/>
        <dbReference type="ChEBI" id="CHEBI:456215"/>
        <dbReference type="EC" id="6.1.1.6"/>
    </reaction>
</comment>
<dbReference type="Proteomes" id="UP000594001">
    <property type="component" value="Chromosome"/>
</dbReference>
<organism evidence="11 12">
    <name type="scientific">Candidatus Bodocaedibacter vickermanii</name>
    <dbReference type="NCBI Taxonomy" id="2741701"/>
    <lineage>
        <taxon>Bacteria</taxon>
        <taxon>Pseudomonadati</taxon>
        <taxon>Pseudomonadota</taxon>
        <taxon>Alphaproteobacteria</taxon>
        <taxon>Holosporales</taxon>
        <taxon>Candidatus Paracaedibacteraceae</taxon>
        <taxon>Candidatus Bodocaedibacter</taxon>
    </lineage>
</organism>
<dbReference type="PANTHER" id="PTHR37940">
    <property type="entry name" value="LYSINE--TRNA LIGASE"/>
    <property type="match status" value="1"/>
</dbReference>
<dbReference type="InterPro" id="IPR001412">
    <property type="entry name" value="aa-tRNA-synth_I_CS"/>
</dbReference>
<dbReference type="HAMAP" id="MF_00177">
    <property type="entry name" value="Lys_tRNA_synth_class1"/>
    <property type="match status" value="1"/>
</dbReference>
<dbReference type="EMBL" id="CP054719">
    <property type="protein sequence ID" value="QOL19537.1"/>
    <property type="molecule type" value="Genomic_DNA"/>
</dbReference>
<dbReference type="PANTHER" id="PTHR37940:SF1">
    <property type="entry name" value="LYSINE--TRNA LIGASE"/>
    <property type="match status" value="1"/>
</dbReference>
<dbReference type="EC" id="6.1.1.6" evidence="10"/>
<feature type="binding site" evidence="10">
    <location>
        <position position="289"/>
    </location>
    <ligand>
        <name>ATP</name>
        <dbReference type="ChEBI" id="CHEBI:30616"/>
    </ligand>
</feature>
<name>A0A7L9RSE9_9PROT</name>
<dbReference type="SUPFAM" id="SSF48163">
    <property type="entry name" value="An anticodon-binding domain of class I aminoacyl-tRNA synthetases"/>
    <property type="match status" value="1"/>
</dbReference>
<dbReference type="InterPro" id="IPR020751">
    <property type="entry name" value="aa-tRNA-synth_I_codon-bd_sub2"/>
</dbReference>
<dbReference type="GO" id="GO:0005737">
    <property type="term" value="C:cytoplasm"/>
    <property type="evidence" value="ECO:0007669"/>
    <property type="project" value="UniProtKB-SubCell"/>
</dbReference>
<evidence type="ECO:0000313" key="11">
    <source>
        <dbReference type="EMBL" id="QOL19537.1"/>
    </source>
</evidence>